<dbReference type="SMART" id="SM00320">
    <property type="entry name" value="WD40"/>
    <property type="match status" value="2"/>
</dbReference>
<dbReference type="SUPFAM" id="SSF50978">
    <property type="entry name" value="WD40 repeat-like"/>
    <property type="match status" value="1"/>
</dbReference>
<dbReference type="OrthoDB" id="2248459at2759"/>
<dbReference type="FunFam" id="3.60.10.10:FF:000036">
    <property type="entry name" value="Inositol polyphosphate phosphatase, putative"/>
    <property type="match status" value="1"/>
</dbReference>
<feature type="compositionally biased region" description="Low complexity" evidence="1">
    <location>
        <begin position="250"/>
        <end position="268"/>
    </location>
</feature>
<dbReference type="Proteomes" id="UP000019373">
    <property type="component" value="Unassembled WGS sequence"/>
</dbReference>
<keyword evidence="4" id="KW-1185">Reference proteome</keyword>
<feature type="compositionally biased region" description="Polar residues" evidence="1">
    <location>
        <begin position="488"/>
        <end position="502"/>
    </location>
</feature>
<feature type="region of interest" description="Disordered" evidence="1">
    <location>
        <begin position="28"/>
        <end position="553"/>
    </location>
</feature>
<dbReference type="GO" id="GO:0046856">
    <property type="term" value="P:phosphatidylinositol dephosphorylation"/>
    <property type="evidence" value="ECO:0007669"/>
    <property type="project" value="InterPro"/>
</dbReference>
<dbReference type="EMBL" id="KE720948">
    <property type="protein sequence ID" value="ERF73539.1"/>
    <property type="molecule type" value="Genomic_DNA"/>
</dbReference>
<feature type="region of interest" description="Disordered" evidence="1">
    <location>
        <begin position="1"/>
        <end position="20"/>
    </location>
</feature>
<accession>U1HVY3</accession>
<dbReference type="HOGENOM" id="CLU_002027_1_1_1"/>
<feature type="compositionally biased region" description="Low complexity" evidence="1">
    <location>
        <begin position="73"/>
        <end position="82"/>
    </location>
</feature>
<dbReference type="InterPro" id="IPR000300">
    <property type="entry name" value="IPPc"/>
</dbReference>
<dbReference type="SUPFAM" id="SSF56219">
    <property type="entry name" value="DNase I-like"/>
    <property type="match status" value="1"/>
</dbReference>
<dbReference type="OMA" id="CVFVKHK"/>
<evidence type="ECO:0000313" key="3">
    <source>
        <dbReference type="EMBL" id="ERF73539.1"/>
    </source>
</evidence>
<dbReference type="eggNOG" id="KOG0565">
    <property type="taxonomic scope" value="Eukaryota"/>
</dbReference>
<feature type="compositionally biased region" description="Polar residues" evidence="1">
    <location>
        <begin position="174"/>
        <end position="192"/>
    </location>
</feature>
<dbReference type="InterPro" id="IPR001680">
    <property type="entry name" value="WD40_rpt"/>
</dbReference>
<dbReference type="InterPro" id="IPR015943">
    <property type="entry name" value="WD40/YVTN_repeat-like_dom_sf"/>
</dbReference>
<sequence length="1267" mass="141214">MAGKEDELTKGTDGSSIRPVSSLLSHFEALKNTRGSSEAVPSPQDNRSKFLHQNTAHLGSVGRVSLDLPRPQSSWSSTSGASNGERPVTPRNPGVPLPRSASPSRKVHKRPMSMNFGSTPQLTPSVTINSPKSPPRTNPVSRNGSRSPERLLATVAPGRISKFNTLPAQPPLPSVTQRSAANSAEVQSQDSSHVPGVLTSHHFPARTSSIAPAVNRAEKPKIPAKPKSPPEHESRRLTPEPIEKPDKSVSPFSTPPSSEGSPSPGRSTFTAPQPPSPEAVRTKFEAHTRGKGSEAFSPQSRETNRDPRLMGFSSPTGSIEPRDPRSLGFSTNASTSMARTHENVPARASTVSERSSHKITGSIDARHLASSQQKPAQRHVSEQARTLPPPAIPKISSGFSGVQRDPSQFGTSKNRSTEPQAENAAPRAPPLPPTEWSRTQATSHDPLPPPQSFDRSRKPAPQARKSSVPSVAGRTEFPPPPRRTTFEGSTTQDQTFAKQNIDSNHKSKFTQRHYADDSDEAQEYEQDLPITRSEYPDSSQANRRPPQFHQGAQEIPTKFDSRVFDMCGQYICTTGYVTRAWDLSRGEQIFSLSHGETVKMTSITFKPGQNPEDEGARLWIGSNIGELHEIDVATRAVVATSAVHNRREVIRILRNRKDLWTLDDEGKLFVWCAEEFRMPSLKHSHHAHRVPKGHTFSMTVQDMLWYAIGKEIRIFRPGHDSSFSILQQPLCQAGTGDITSGAYTCRQDGRVYLGHADGKVSIYKAKDYACVGVIKVSDYKISAIAFVGENLWTAYKTGKIYVYDTSCNPWKVKKDWRAHDGPTVSMLLDPSSIWTLNRLQVASIGHDNCIRLWDGMLEEDWLEAAMQRNDLKYCTFREIRAAVVTWNVGACNPSDIRSDFISDAIHVDDPPELLVFGFQEIVDLEDRAVTAKSIFGFGKKKDKENAKSEQHVSRVYREWRDYLGKCINRYTGPRYSYTEVHTSCLIGLFQCIFVRQKEENNIRNVNFSEVKCGMKGHYGNKGALITRFMFDDSSLCFINCHLAAGQTQTSHRNNDIATILEAESLPAERNPDTRASFYVGGGDGTQILDHEICILNGDLNYRIDAIPRDNVINMVNKGELEKLLERDQIMLSRRRVSGFRLSPFVEAPITFAPTYKYDVGSDTYDSSEKKRSPAWCDRILYRGVGRIKQTEYRRHEIRVSDHRPVSGTFKIRLKTIDPDKQEQTWAECREQFSEVRRKLTSEASIEYLVSTLGLTPKQARAAITGTQ</sequence>
<dbReference type="GO" id="GO:0004439">
    <property type="term" value="F:phosphatidylinositol-4,5-bisphosphate 5-phosphatase activity"/>
    <property type="evidence" value="ECO:0007669"/>
    <property type="project" value="TreeGrafter"/>
</dbReference>
<feature type="compositionally biased region" description="Polar residues" evidence="1">
    <location>
        <begin position="115"/>
        <end position="131"/>
    </location>
</feature>
<dbReference type="Gene3D" id="3.60.10.10">
    <property type="entry name" value="Endonuclease/exonuclease/phosphatase"/>
    <property type="match status" value="1"/>
</dbReference>
<dbReference type="AlphaFoldDB" id="U1HVY3"/>
<evidence type="ECO:0000259" key="2">
    <source>
        <dbReference type="SMART" id="SM00128"/>
    </source>
</evidence>
<dbReference type="Gene3D" id="2.130.10.10">
    <property type="entry name" value="YVTN repeat-like/Quinoprotein amine dehydrogenase"/>
    <property type="match status" value="2"/>
</dbReference>
<dbReference type="InterPro" id="IPR046985">
    <property type="entry name" value="IP5"/>
</dbReference>
<feature type="compositionally biased region" description="Basic and acidic residues" evidence="1">
    <location>
        <begin position="1"/>
        <end position="10"/>
    </location>
</feature>
<feature type="domain" description="Inositol polyphosphate-related phosphatase" evidence="2">
    <location>
        <begin position="877"/>
        <end position="1217"/>
    </location>
</feature>
<feature type="compositionally biased region" description="Polar residues" evidence="1">
    <location>
        <begin position="328"/>
        <end position="338"/>
    </location>
</feature>
<dbReference type="InterPro" id="IPR036691">
    <property type="entry name" value="Endo/exonu/phosph_ase_sf"/>
</dbReference>
<dbReference type="RefSeq" id="XP_007800840.1">
    <property type="nucleotide sequence ID" value="XM_007802649.1"/>
</dbReference>
<name>U1HVY3_ENDPU</name>
<dbReference type="Pfam" id="PF22669">
    <property type="entry name" value="Exo_endo_phos2"/>
    <property type="match status" value="1"/>
</dbReference>
<feature type="compositionally biased region" description="Basic and acidic residues" evidence="1">
    <location>
        <begin position="280"/>
        <end position="292"/>
    </location>
</feature>
<evidence type="ECO:0000256" key="1">
    <source>
        <dbReference type="SAM" id="MobiDB-lite"/>
    </source>
</evidence>
<dbReference type="GeneID" id="19242624"/>
<dbReference type="PANTHER" id="PTHR11200">
    <property type="entry name" value="INOSITOL 5-PHOSPHATASE"/>
    <property type="match status" value="1"/>
</dbReference>
<dbReference type="InterPro" id="IPR036322">
    <property type="entry name" value="WD40_repeat_dom_sf"/>
</dbReference>
<feature type="compositionally biased region" description="Acidic residues" evidence="1">
    <location>
        <begin position="517"/>
        <end position="526"/>
    </location>
</feature>
<feature type="compositionally biased region" description="Polar residues" evidence="1">
    <location>
        <begin position="397"/>
        <end position="420"/>
    </location>
</feature>
<feature type="compositionally biased region" description="Basic and acidic residues" evidence="1">
    <location>
        <begin position="228"/>
        <end position="247"/>
    </location>
</feature>
<evidence type="ECO:0000313" key="4">
    <source>
        <dbReference type="Proteomes" id="UP000019373"/>
    </source>
</evidence>
<protein>
    <recommendedName>
        <fullName evidence="2">Inositol polyphosphate-related phosphatase domain-containing protein</fullName>
    </recommendedName>
</protein>
<reference evidence="4" key="1">
    <citation type="journal article" date="2014" name="BMC Genomics">
        <title>Genome characteristics reveal the impact of lichenization on lichen-forming fungus Endocarpon pusillum Hedwig (Verrucariales, Ascomycota).</title>
        <authorList>
            <person name="Wang Y.-Y."/>
            <person name="Liu B."/>
            <person name="Zhang X.-Y."/>
            <person name="Zhou Q.-M."/>
            <person name="Zhang T."/>
            <person name="Li H."/>
            <person name="Yu Y.-F."/>
            <person name="Zhang X.-L."/>
            <person name="Hao X.-Y."/>
            <person name="Wang M."/>
            <person name="Wang L."/>
            <person name="Wei J.-C."/>
        </authorList>
    </citation>
    <scope>NUCLEOTIDE SEQUENCE [LARGE SCALE GENOMIC DNA]</scope>
    <source>
        <strain evidence="4">Z07020 / HMAS-L-300199</strain>
    </source>
</reference>
<proteinExistence type="predicted"/>
<gene>
    <name evidence="3" type="ORF">EPUS_07744</name>
</gene>
<organism evidence="3 4">
    <name type="scientific">Endocarpon pusillum (strain Z07020 / HMAS-L-300199)</name>
    <name type="common">Lichen-forming fungus</name>
    <dbReference type="NCBI Taxonomy" id="1263415"/>
    <lineage>
        <taxon>Eukaryota</taxon>
        <taxon>Fungi</taxon>
        <taxon>Dikarya</taxon>
        <taxon>Ascomycota</taxon>
        <taxon>Pezizomycotina</taxon>
        <taxon>Eurotiomycetes</taxon>
        <taxon>Chaetothyriomycetidae</taxon>
        <taxon>Verrucariales</taxon>
        <taxon>Verrucariaceae</taxon>
        <taxon>Endocarpon</taxon>
    </lineage>
</organism>
<dbReference type="PANTHER" id="PTHR11200:SF240">
    <property type="entry name" value="INOSITOL POLYPHOSPHATE 5-PHOSPHATASE C9G1.10C-RELATED"/>
    <property type="match status" value="1"/>
</dbReference>
<dbReference type="SMART" id="SM00128">
    <property type="entry name" value="IPPc"/>
    <property type="match status" value="1"/>
</dbReference>